<evidence type="ECO:0000313" key="1">
    <source>
        <dbReference type="EMBL" id="QQK44131.1"/>
    </source>
</evidence>
<evidence type="ECO:0000313" key="2">
    <source>
        <dbReference type="Proteomes" id="UP000595662"/>
    </source>
</evidence>
<sequence length="128" mass="14514">MLVTAPLHCNQGEAQATFGSHPIFQFPIFFLPSPSSCFDVPDLSSVYLAVHSCTRYSRRSPHLSIVGLTKLGDERRHSSGHSFCCHFLHIHFSRSLDFRIFLRITLLITPPTRFLRHLPNGPVLSLWA</sequence>
<gene>
    <name evidence="1" type="ORF">Pdw03_8032</name>
</gene>
<organism evidence="1 2">
    <name type="scientific">Penicillium digitatum</name>
    <name type="common">Green mold</name>
    <dbReference type="NCBI Taxonomy" id="36651"/>
    <lineage>
        <taxon>Eukaryota</taxon>
        <taxon>Fungi</taxon>
        <taxon>Dikarya</taxon>
        <taxon>Ascomycota</taxon>
        <taxon>Pezizomycotina</taxon>
        <taxon>Eurotiomycetes</taxon>
        <taxon>Eurotiomycetidae</taxon>
        <taxon>Eurotiales</taxon>
        <taxon>Aspergillaceae</taxon>
        <taxon>Penicillium</taxon>
    </lineage>
</organism>
<name>A0A7T7BLG1_PENDI</name>
<reference evidence="1 2" key="1">
    <citation type="submission" date="2020-08" db="EMBL/GenBank/DDBJ databases">
        <title>The completed genome sequence of the pathogenic ascomycete fungus Penicillium digitatum.</title>
        <authorList>
            <person name="Wang M."/>
        </authorList>
    </citation>
    <scope>NUCLEOTIDE SEQUENCE [LARGE SCALE GENOMIC DNA]</scope>
    <source>
        <strain evidence="1 2">PdW03</strain>
    </source>
</reference>
<dbReference type="AlphaFoldDB" id="A0A7T7BLG1"/>
<dbReference type="Proteomes" id="UP000595662">
    <property type="component" value="Chromosome 3"/>
</dbReference>
<dbReference type="EMBL" id="CP060776">
    <property type="protein sequence ID" value="QQK44131.1"/>
    <property type="molecule type" value="Genomic_DNA"/>
</dbReference>
<accession>A0A7T7BLG1</accession>
<dbReference type="GeneID" id="90953037"/>
<dbReference type="RefSeq" id="XP_065956921.1">
    <property type="nucleotide sequence ID" value="XM_066101838.1"/>
</dbReference>
<protein>
    <submittedName>
        <fullName evidence="1">Uncharacterized protein</fullName>
    </submittedName>
</protein>
<proteinExistence type="predicted"/>